<dbReference type="EMBL" id="RBED01000104">
    <property type="protein sequence ID" value="RNL53883.1"/>
    <property type="molecule type" value="Genomic_DNA"/>
</dbReference>
<gene>
    <name evidence="1" type="ORF">D7003_12225</name>
</gene>
<protein>
    <submittedName>
        <fullName evidence="1">Uncharacterized protein</fullName>
    </submittedName>
</protein>
<dbReference type="Proteomes" id="UP000273807">
    <property type="component" value="Unassembled WGS sequence"/>
</dbReference>
<evidence type="ECO:0000313" key="1">
    <source>
        <dbReference type="EMBL" id="RNL53883.1"/>
    </source>
</evidence>
<organism evidence="1 2">
    <name type="scientific">Arthrobacter oryzae</name>
    <dbReference type="NCBI Taxonomy" id="409290"/>
    <lineage>
        <taxon>Bacteria</taxon>
        <taxon>Bacillati</taxon>
        <taxon>Actinomycetota</taxon>
        <taxon>Actinomycetes</taxon>
        <taxon>Micrococcales</taxon>
        <taxon>Micrococcaceae</taxon>
        <taxon>Arthrobacter</taxon>
    </lineage>
</organism>
<accession>A0A3N0BW01</accession>
<evidence type="ECO:0000313" key="2">
    <source>
        <dbReference type="Proteomes" id="UP000273807"/>
    </source>
</evidence>
<dbReference type="RefSeq" id="WP_123255708.1">
    <property type="nucleotide sequence ID" value="NZ_RBED01000104.1"/>
</dbReference>
<comment type="caution">
    <text evidence="1">The sequence shown here is derived from an EMBL/GenBank/DDBJ whole genome shotgun (WGS) entry which is preliminary data.</text>
</comment>
<proteinExistence type="predicted"/>
<reference evidence="1 2" key="1">
    <citation type="submission" date="2018-10" db="EMBL/GenBank/DDBJ databases">
        <title>Genome sequencing of Arthrobacter oryzae TNB02.</title>
        <authorList>
            <person name="Cho Y.-J."/>
            <person name="Cho A."/>
            <person name="Kim O.-S."/>
        </authorList>
    </citation>
    <scope>NUCLEOTIDE SEQUENCE [LARGE SCALE GENOMIC DNA]</scope>
    <source>
        <strain evidence="1 2">TNB02</strain>
    </source>
</reference>
<dbReference type="AlphaFoldDB" id="A0A3N0BW01"/>
<name>A0A3N0BW01_9MICC</name>
<dbReference type="OrthoDB" id="4949592at2"/>
<sequence length="74" mass="8151">MSSAPYSASRPVPSNKPEELNAAVREATEELVETLQRNGIEASFDDIALLGHSESFDDEGQRWVEVEWDGEEAG</sequence>
<keyword evidence="2" id="KW-1185">Reference proteome</keyword>